<dbReference type="EMBL" id="CP025781">
    <property type="protein sequence ID" value="QBC43320.1"/>
    <property type="molecule type" value="Genomic_DNA"/>
</dbReference>
<dbReference type="KEGG" id="ifl:C1H71_07045"/>
<dbReference type="Proteomes" id="UP000515917">
    <property type="component" value="Chromosome"/>
</dbReference>
<dbReference type="RefSeq" id="WP_130105898.1">
    <property type="nucleotide sequence ID" value="NZ_CP025781.1"/>
</dbReference>
<sequence length="141" mass="16051">MTQQKNVAGHVYTVELRFSGDQLEPSEVSSRLNLQPSREFSSSQNQLVMRTRRPYWAYNGQGEIGFQPEWACLEDGLEFLLKGLRPRKAEVIALALQFDGLWWCGHFQASFDGGPTLSPKLLTELGSYEISLSIDNYFNDE</sequence>
<evidence type="ECO:0000313" key="2">
    <source>
        <dbReference type="Proteomes" id="UP000515917"/>
    </source>
</evidence>
<proteinExistence type="predicted"/>
<dbReference type="InterPro" id="IPR025459">
    <property type="entry name" value="DUF4279"/>
</dbReference>
<organism evidence="1 2">
    <name type="scientific">Iodobacter fluviatilis</name>
    <dbReference type="NCBI Taxonomy" id="537"/>
    <lineage>
        <taxon>Bacteria</taxon>
        <taxon>Pseudomonadati</taxon>
        <taxon>Pseudomonadota</taxon>
        <taxon>Betaproteobacteria</taxon>
        <taxon>Neisseriales</taxon>
        <taxon>Chitinibacteraceae</taxon>
        <taxon>Iodobacter</taxon>
    </lineage>
</organism>
<gene>
    <name evidence="1" type="ORF">C1H71_07045</name>
</gene>
<protein>
    <recommendedName>
        <fullName evidence="3">DUF4279 domain-containing protein</fullName>
    </recommendedName>
</protein>
<reference evidence="1 2" key="1">
    <citation type="submission" date="2018-01" db="EMBL/GenBank/DDBJ databases">
        <title>Genome sequence of Iodobacter sp. strain PCH194 isolated from Indian Trans-Himalaya.</title>
        <authorList>
            <person name="Kumar V."/>
            <person name="Thakur V."/>
            <person name="Kumar S."/>
            <person name="Singh D."/>
        </authorList>
    </citation>
    <scope>NUCLEOTIDE SEQUENCE [LARGE SCALE GENOMIC DNA]</scope>
    <source>
        <strain evidence="1 2">PCH194</strain>
    </source>
</reference>
<evidence type="ECO:0000313" key="1">
    <source>
        <dbReference type="EMBL" id="QBC43320.1"/>
    </source>
</evidence>
<dbReference type="AlphaFoldDB" id="A0A7G3G7B0"/>
<keyword evidence="2" id="KW-1185">Reference proteome</keyword>
<dbReference type="Pfam" id="PF14106">
    <property type="entry name" value="DUF4279"/>
    <property type="match status" value="1"/>
</dbReference>
<evidence type="ECO:0008006" key="3">
    <source>
        <dbReference type="Google" id="ProtNLM"/>
    </source>
</evidence>
<name>A0A7G3G7B0_9NEIS</name>
<accession>A0A7G3G7B0</accession>